<dbReference type="OrthoDB" id="417481at2759"/>
<dbReference type="InterPro" id="IPR012677">
    <property type="entry name" value="Nucleotide-bd_a/b_plait_sf"/>
</dbReference>
<dbReference type="GO" id="GO:0003723">
    <property type="term" value="F:RNA binding"/>
    <property type="evidence" value="ECO:0007669"/>
    <property type="project" value="UniProtKB-UniRule"/>
</dbReference>
<dbReference type="Pfam" id="PF04059">
    <property type="entry name" value="RRM_2"/>
    <property type="match status" value="1"/>
</dbReference>
<dbReference type="SUPFAM" id="SSF54928">
    <property type="entry name" value="RNA-binding domain, RBD"/>
    <property type="match status" value="1"/>
</dbReference>
<dbReference type="InterPro" id="IPR035979">
    <property type="entry name" value="RBD_domain_sf"/>
</dbReference>
<gene>
    <name evidence="5" type="ORF">EJB05_38231</name>
</gene>
<name>A0A5J9TTK4_9POAL</name>
<evidence type="ECO:0000256" key="3">
    <source>
        <dbReference type="SAM" id="MobiDB-lite"/>
    </source>
</evidence>
<comment type="caution">
    <text evidence="5">The sequence shown here is derived from an EMBL/GenBank/DDBJ whole genome shotgun (WGS) entry which is preliminary data.</text>
</comment>
<dbReference type="SMART" id="SM00360">
    <property type="entry name" value="RRM"/>
    <property type="match status" value="2"/>
</dbReference>
<dbReference type="Gene3D" id="3.30.70.330">
    <property type="match status" value="2"/>
</dbReference>
<dbReference type="Proteomes" id="UP000324897">
    <property type="component" value="Unassembled WGS sequence"/>
</dbReference>
<dbReference type="PROSITE" id="PS50102">
    <property type="entry name" value="RRM"/>
    <property type="match status" value="2"/>
</dbReference>
<dbReference type="Gramene" id="TVU14740">
    <property type="protein sequence ID" value="TVU14740"/>
    <property type="gene ID" value="EJB05_38231"/>
</dbReference>
<keyword evidence="6" id="KW-1185">Reference proteome</keyword>
<dbReference type="PANTHER" id="PTHR23189">
    <property type="entry name" value="RNA RECOGNITION MOTIF-CONTAINING"/>
    <property type="match status" value="1"/>
</dbReference>
<dbReference type="InterPro" id="IPR007201">
    <property type="entry name" value="Mei2-like_Rrm_C"/>
</dbReference>
<dbReference type="CDD" id="cd12524">
    <property type="entry name" value="RRM1_MEI2_like"/>
    <property type="match status" value="1"/>
</dbReference>
<reference evidence="5 6" key="1">
    <citation type="journal article" date="2019" name="Sci. Rep.">
        <title>A high-quality genome of Eragrostis curvula grass provides insights into Poaceae evolution and supports new strategies to enhance forage quality.</title>
        <authorList>
            <person name="Carballo J."/>
            <person name="Santos B.A.C.M."/>
            <person name="Zappacosta D."/>
            <person name="Garbus I."/>
            <person name="Selva J.P."/>
            <person name="Gallo C.A."/>
            <person name="Diaz A."/>
            <person name="Albertini E."/>
            <person name="Caccamo M."/>
            <person name="Echenique V."/>
        </authorList>
    </citation>
    <scope>NUCLEOTIDE SEQUENCE [LARGE SCALE GENOMIC DNA]</scope>
    <source>
        <strain evidence="6">cv. Victoria</strain>
        <tissue evidence="5">Leaf</tissue>
    </source>
</reference>
<evidence type="ECO:0000256" key="2">
    <source>
        <dbReference type="PROSITE-ProRule" id="PRU00176"/>
    </source>
</evidence>
<evidence type="ECO:0000259" key="4">
    <source>
        <dbReference type="PROSITE" id="PS50102"/>
    </source>
</evidence>
<keyword evidence="1 2" id="KW-0694">RNA-binding</keyword>
<dbReference type="Pfam" id="PF00076">
    <property type="entry name" value="RRM_1"/>
    <property type="match status" value="2"/>
</dbReference>
<feature type="domain" description="RRM" evidence="4">
    <location>
        <begin position="351"/>
        <end position="421"/>
    </location>
</feature>
<proteinExistence type="predicted"/>
<feature type="domain" description="RRM" evidence="4">
    <location>
        <begin position="266"/>
        <end position="339"/>
    </location>
</feature>
<feature type="compositionally biased region" description="Basic and acidic residues" evidence="3">
    <location>
        <begin position="777"/>
        <end position="799"/>
    </location>
</feature>
<sequence>MPTEQRRHMPPFHLESESSIFTDELRVRSEKQVGVLKQSCFPENVDNYSSVLGNQSIGAKIVDQLDNNQPYKLMDRKSSFVEKLLDQNWHVKLPPSCWRDDQDRAHQQDSFTKALALPSEGRNGDLNRTQNEFGFFSSSLPDIFDKKIRLTPNNGVTGHLVGKVNLNNVDDEPFELTKEIETQIIGNLLPDDDDLLSGVADGVGYPSRTNNQDDIDDDIFYTGGGMELEGDDNSKLSVGNVGANNGQTMINGQLSGEHTYGGPPLRTLFVKNIDSSVDDYELKLIFEQYGDICALYMDRKHHGIVMVSYYDVRSAENALKGLQGKPLGHTKLDICYSNPKDYTLEKDINLGTLALFNLDPSMTNEDLHQIFGCYGEIKEIAGKGHHKFIVFYDVRAAEAARNSLKRRDISGNRSKMERSYSGGTSRVMQQMPHELEQKRFDVCRLGSPSNPPSTCLGSINTASIMSTGPESGTVRILSSKVQAPINQFREGRFLDLPSAAIQNMSSPVGITSARAQSNHFTHSEISRSLGKMNEHTNGHANQGFQEINAFPHSLPEFQNRLNNDIPYNLSMMSPAGVKSNPETGEAMVRRHIYKGISGNLSSNSSGHTDGFSRVGSCPLHSQHLARNYSYDLHRQPSSPMLWPRTSPFINKIPSHPLAQAHGISRAPSRMAENILPMSHHVGSAPAVHPPNWDRRRGYPGEMIEAPGFHPGSAGSMVFPGSPCLHEMELNSMFSQTGGTFMESMSPAHMGTQSPQQRGHMFHGRSRMIPHPSSFDSSGERMRSRRNDSSANQSDDKRQYELDIERIARGEDTRTTLMIKNIPNKYTSKMLLAAIDETHRGTYDFIYLPIDFKASVAFIHYQILC</sequence>
<dbReference type="InterPro" id="IPR034453">
    <property type="entry name" value="MEI2-like_RRM1"/>
</dbReference>
<protein>
    <recommendedName>
        <fullName evidence="4">RRM domain-containing protein</fullName>
    </recommendedName>
</protein>
<dbReference type="AlphaFoldDB" id="A0A5J9TTK4"/>
<evidence type="ECO:0000313" key="5">
    <source>
        <dbReference type="EMBL" id="TVU14740.1"/>
    </source>
</evidence>
<evidence type="ECO:0000256" key="1">
    <source>
        <dbReference type="ARBA" id="ARBA00022884"/>
    </source>
</evidence>
<dbReference type="InterPro" id="IPR000504">
    <property type="entry name" value="RRM_dom"/>
</dbReference>
<feature type="region of interest" description="Disordered" evidence="3">
    <location>
        <begin position="747"/>
        <end position="799"/>
    </location>
</feature>
<evidence type="ECO:0000313" key="6">
    <source>
        <dbReference type="Proteomes" id="UP000324897"/>
    </source>
</evidence>
<accession>A0A5J9TTK4</accession>
<dbReference type="EMBL" id="RWGY01000031">
    <property type="protein sequence ID" value="TVU14740.1"/>
    <property type="molecule type" value="Genomic_DNA"/>
</dbReference>
<organism evidence="5 6">
    <name type="scientific">Eragrostis curvula</name>
    <name type="common">weeping love grass</name>
    <dbReference type="NCBI Taxonomy" id="38414"/>
    <lineage>
        <taxon>Eukaryota</taxon>
        <taxon>Viridiplantae</taxon>
        <taxon>Streptophyta</taxon>
        <taxon>Embryophyta</taxon>
        <taxon>Tracheophyta</taxon>
        <taxon>Spermatophyta</taxon>
        <taxon>Magnoliopsida</taxon>
        <taxon>Liliopsida</taxon>
        <taxon>Poales</taxon>
        <taxon>Poaceae</taxon>
        <taxon>PACMAD clade</taxon>
        <taxon>Chloridoideae</taxon>
        <taxon>Eragrostideae</taxon>
        <taxon>Eragrostidinae</taxon>
        <taxon>Eragrostis</taxon>
    </lineage>
</organism>